<dbReference type="SMR" id="A0AA51WB90"/>
<dbReference type="GO" id="GO:0005549">
    <property type="term" value="F:odorant binding"/>
    <property type="evidence" value="ECO:0007669"/>
    <property type="project" value="InterPro"/>
</dbReference>
<dbReference type="PROSITE" id="PS51257">
    <property type="entry name" value="PROKAR_LIPOPROTEIN"/>
    <property type="match status" value="1"/>
</dbReference>
<reference evidence="3" key="1">
    <citation type="submission" date="2023-06" db="EMBL/GenBank/DDBJ databases">
        <authorList>
            <person name="Rostami E."/>
            <person name="Huang D."/>
            <person name="Fu J."/>
            <person name="Zheng L."/>
        </authorList>
    </citation>
    <scope>NUCLEOTIDE SEQUENCE</scope>
</reference>
<organism evidence="3">
    <name type="scientific">Paracoccus marginatus</name>
    <dbReference type="NCBI Taxonomy" id="252483"/>
    <lineage>
        <taxon>Eukaryota</taxon>
        <taxon>Metazoa</taxon>
        <taxon>Ecdysozoa</taxon>
        <taxon>Arthropoda</taxon>
        <taxon>Hexapoda</taxon>
        <taxon>Insecta</taxon>
        <taxon>Pterygota</taxon>
        <taxon>Neoptera</taxon>
        <taxon>Paraneoptera</taxon>
        <taxon>Hemiptera</taxon>
        <taxon>Sternorrhyncha</taxon>
        <taxon>Coccoidea</taxon>
        <taxon>Pseudococcidae</taxon>
        <taxon>Paracoccus</taxon>
    </lineage>
</organism>
<accession>A0AA51WB90</accession>
<dbReference type="CDD" id="cd23992">
    <property type="entry name" value="PBP_GOBP"/>
    <property type="match status" value="1"/>
</dbReference>
<dbReference type="AlphaFoldDB" id="A0AA51WB90"/>
<dbReference type="GO" id="GO:0007608">
    <property type="term" value="P:sensory perception of smell"/>
    <property type="evidence" value="ECO:0007669"/>
    <property type="project" value="TreeGrafter"/>
</dbReference>
<feature type="chain" id="PRO_5041403806" evidence="2">
    <location>
        <begin position="19"/>
        <end position="146"/>
    </location>
</feature>
<feature type="signal peptide" evidence="2">
    <location>
        <begin position="1"/>
        <end position="18"/>
    </location>
</feature>
<dbReference type="PANTHER" id="PTHR11857">
    <property type="entry name" value="ODORANT BINDING PROTEIN-RELATED"/>
    <property type="match status" value="1"/>
</dbReference>
<dbReference type="InterPro" id="IPR006170">
    <property type="entry name" value="PBP/GOBP"/>
</dbReference>
<protein>
    <submittedName>
        <fullName evidence="3">Odorant binding protein</fullName>
    </submittedName>
</protein>
<evidence type="ECO:0000313" key="3">
    <source>
        <dbReference type="EMBL" id="WMY18662.1"/>
    </source>
</evidence>
<dbReference type="EMBL" id="OR221187">
    <property type="protein sequence ID" value="WMY18662.1"/>
    <property type="molecule type" value="mRNA"/>
</dbReference>
<dbReference type="Pfam" id="PF01395">
    <property type="entry name" value="PBP_GOBP"/>
    <property type="match status" value="1"/>
</dbReference>
<evidence type="ECO:0000256" key="2">
    <source>
        <dbReference type="SAM" id="SignalP"/>
    </source>
</evidence>
<dbReference type="Gene3D" id="1.10.238.20">
    <property type="entry name" value="Pheromone/general odorant binding protein domain"/>
    <property type="match status" value="1"/>
</dbReference>
<dbReference type="PANTHER" id="PTHR11857:SF42">
    <property type="entry name" value="GENERAL ODORANT-BINDING PROTEIN 19D-RELATED"/>
    <property type="match status" value="1"/>
</dbReference>
<dbReference type="InterPro" id="IPR036728">
    <property type="entry name" value="PBP_GOBP_sf"/>
</dbReference>
<dbReference type="SUPFAM" id="SSF47565">
    <property type="entry name" value="Insect pheromone/odorant-binding proteins"/>
    <property type="match status" value="1"/>
</dbReference>
<name>A0AA51WB90_9HEMI</name>
<evidence type="ECO:0000256" key="1">
    <source>
        <dbReference type="ARBA" id="ARBA00022729"/>
    </source>
</evidence>
<gene>
    <name evidence="3" type="primary">OBP18</name>
</gene>
<dbReference type="GO" id="GO:0005615">
    <property type="term" value="C:extracellular space"/>
    <property type="evidence" value="ECO:0007669"/>
    <property type="project" value="TreeGrafter"/>
</dbReference>
<keyword evidence="1 2" id="KW-0732">Signal</keyword>
<sequence>MYKFVVLSVLAVLACALAAPSGSEDGQAAAYKVFQDAAEKCKTEQSVSAEDAKILQNHGQLPSNEAQKCLIQCIGTQLGQIKDGKLDREGFNNYNKIRYPQNQAKLDEGTKVFEKCQPEVEKRSGEKCGAGYAMRACIIDFFNLKN</sequence>
<proteinExistence type="evidence at transcript level"/>